<reference evidence="1 2" key="1">
    <citation type="submission" date="2023-01" db="EMBL/GenBank/DDBJ databases">
        <title>Vibrio sp. KJ40-1 sp.nov, isolated from marine algae.</title>
        <authorList>
            <person name="Butt M."/>
            <person name="Kim J.M.J."/>
            <person name="Jeon C.O.C."/>
        </authorList>
    </citation>
    <scope>NUCLEOTIDE SEQUENCE [LARGE SCALE GENOMIC DNA]</scope>
    <source>
        <strain evidence="1 2">KJ40-1</strain>
    </source>
</reference>
<name>A0ABT4YZ88_9VIBR</name>
<evidence type="ECO:0000313" key="2">
    <source>
        <dbReference type="Proteomes" id="UP001210678"/>
    </source>
</evidence>
<dbReference type="RefSeq" id="WP_272140743.1">
    <property type="nucleotide sequence ID" value="NZ_JAQLOI010000003.1"/>
</dbReference>
<dbReference type="PANTHER" id="PTHR34801">
    <property type="entry name" value="EXPRESSED PROTEIN"/>
    <property type="match status" value="1"/>
</dbReference>
<sequence length="148" mass="17015">MIYKIALVLIVVLVAFMFYKNNVTPSYIGVADGQLSPMPSSPNAVSSQTDVEDKKVAPFTFNSIDDAKKNVKRVFAQLPSNSVELEREDYLHVIFTTETMKFHDDVELYFDEKNKLIHYRSQSRVGYSDRGLNKARYEQFSELYNGLK</sequence>
<dbReference type="PANTHER" id="PTHR34801:SF6">
    <property type="entry name" value="SLL1620 PROTEIN"/>
    <property type="match status" value="1"/>
</dbReference>
<dbReference type="Proteomes" id="UP001210678">
    <property type="component" value="Unassembled WGS sequence"/>
</dbReference>
<gene>
    <name evidence="1" type="ORF">PGX00_22390</name>
</gene>
<protein>
    <submittedName>
        <fullName evidence="1">DUF1499 domain-containing protein</fullName>
    </submittedName>
</protein>
<accession>A0ABT4YZ88</accession>
<keyword evidence="2" id="KW-1185">Reference proteome</keyword>
<proteinExistence type="predicted"/>
<dbReference type="PIRSF" id="PIRSF026426">
    <property type="entry name" value="DUF1499"/>
    <property type="match status" value="1"/>
</dbReference>
<dbReference type="EMBL" id="JAQLOI010000003">
    <property type="protein sequence ID" value="MDB1126268.1"/>
    <property type="molecule type" value="Genomic_DNA"/>
</dbReference>
<comment type="caution">
    <text evidence="1">The sequence shown here is derived from an EMBL/GenBank/DDBJ whole genome shotgun (WGS) entry which is preliminary data.</text>
</comment>
<dbReference type="InterPro" id="IPR010865">
    <property type="entry name" value="DUF1499"/>
</dbReference>
<evidence type="ECO:0000313" key="1">
    <source>
        <dbReference type="EMBL" id="MDB1126268.1"/>
    </source>
</evidence>
<organism evidence="1 2">
    <name type="scientific">Vibrio algarum</name>
    <dbReference type="NCBI Taxonomy" id="3020714"/>
    <lineage>
        <taxon>Bacteria</taxon>
        <taxon>Pseudomonadati</taxon>
        <taxon>Pseudomonadota</taxon>
        <taxon>Gammaproteobacteria</taxon>
        <taxon>Vibrionales</taxon>
        <taxon>Vibrionaceae</taxon>
        <taxon>Vibrio</taxon>
    </lineage>
</organism>
<dbReference type="Pfam" id="PF07386">
    <property type="entry name" value="DUF1499"/>
    <property type="match status" value="1"/>
</dbReference>